<comment type="caution">
    <text evidence="1">The sequence shown here is derived from an EMBL/GenBank/DDBJ whole genome shotgun (WGS) entry which is preliminary data.</text>
</comment>
<evidence type="ECO:0000313" key="2">
    <source>
        <dbReference type="Proteomes" id="UP000287033"/>
    </source>
</evidence>
<evidence type="ECO:0000313" key="1">
    <source>
        <dbReference type="EMBL" id="GCC49470.1"/>
    </source>
</evidence>
<proteinExistence type="predicted"/>
<keyword evidence="2" id="KW-1185">Reference proteome</keyword>
<feature type="non-terminal residue" evidence="1">
    <location>
        <position position="1"/>
    </location>
</feature>
<protein>
    <submittedName>
        <fullName evidence="1">Uncharacterized protein</fullName>
    </submittedName>
</protein>
<name>A0A401U3L6_CHIPU</name>
<dbReference type="Proteomes" id="UP000287033">
    <property type="component" value="Unassembled WGS sequence"/>
</dbReference>
<organism evidence="1 2">
    <name type="scientific">Chiloscyllium punctatum</name>
    <name type="common">Brownbanded bambooshark</name>
    <name type="synonym">Hemiscyllium punctatum</name>
    <dbReference type="NCBI Taxonomy" id="137246"/>
    <lineage>
        <taxon>Eukaryota</taxon>
        <taxon>Metazoa</taxon>
        <taxon>Chordata</taxon>
        <taxon>Craniata</taxon>
        <taxon>Vertebrata</taxon>
        <taxon>Chondrichthyes</taxon>
        <taxon>Elasmobranchii</taxon>
        <taxon>Galeomorphii</taxon>
        <taxon>Galeoidea</taxon>
        <taxon>Orectolobiformes</taxon>
        <taxon>Hemiscylliidae</taxon>
        <taxon>Chiloscyllium</taxon>
    </lineage>
</organism>
<dbReference type="EMBL" id="BEZZ01276320">
    <property type="protein sequence ID" value="GCC49470.1"/>
    <property type="molecule type" value="Genomic_DNA"/>
</dbReference>
<accession>A0A401U3L6</accession>
<reference evidence="1 2" key="1">
    <citation type="journal article" date="2018" name="Nat. Ecol. Evol.">
        <title>Shark genomes provide insights into elasmobranch evolution and the origin of vertebrates.</title>
        <authorList>
            <person name="Hara Y"/>
            <person name="Yamaguchi K"/>
            <person name="Onimaru K"/>
            <person name="Kadota M"/>
            <person name="Koyanagi M"/>
            <person name="Keeley SD"/>
            <person name="Tatsumi K"/>
            <person name="Tanaka K"/>
            <person name="Motone F"/>
            <person name="Kageyama Y"/>
            <person name="Nozu R"/>
            <person name="Adachi N"/>
            <person name="Nishimura O"/>
            <person name="Nakagawa R"/>
            <person name="Tanegashima C"/>
            <person name="Kiyatake I"/>
            <person name="Matsumoto R"/>
            <person name="Murakumo K"/>
            <person name="Nishida K"/>
            <person name="Terakita A"/>
            <person name="Kuratani S"/>
            <person name="Sato K"/>
            <person name="Hyodo S Kuraku.S."/>
        </authorList>
    </citation>
    <scope>NUCLEOTIDE SEQUENCE [LARGE SCALE GENOMIC DNA]</scope>
</reference>
<gene>
    <name evidence="1" type="ORF">chiPu_0033929</name>
</gene>
<dbReference type="AlphaFoldDB" id="A0A401U3L6"/>
<sequence length="117" mass="12974">DADRLADERALAIGPRGDVDRVLQHARDRAVVFRGHEQHAVRLLQLLAEGEPVRRRGPLEVLVEEGNALKRRDVELQRSGRELGQRIGDLERQALLADAADDGDDVIGHSKFPLGFA</sequence>